<dbReference type="Proteomes" id="UP000308671">
    <property type="component" value="Unassembled WGS sequence"/>
</dbReference>
<gene>
    <name evidence="1" type="ORF">BGAL_0072g00020</name>
</gene>
<dbReference type="AlphaFoldDB" id="A0A4V4HVB7"/>
<reference evidence="1 2" key="1">
    <citation type="submission" date="2017-12" db="EMBL/GenBank/DDBJ databases">
        <title>Comparative genomics of Botrytis spp.</title>
        <authorList>
            <person name="Valero-Jimenez C.A."/>
            <person name="Tapia P."/>
            <person name="Veloso J."/>
            <person name="Silva-Moreno E."/>
            <person name="Staats M."/>
            <person name="Valdes J.H."/>
            <person name="Van Kan J.A.L."/>
        </authorList>
    </citation>
    <scope>NUCLEOTIDE SEQUENCE [LARGE SCALE GENOMIC DNA]</scope>
    <source>
        <strain evidence="1 2">MUCL435</strain>
    </source>
</reference>
<comment type="caution">
    <text evidence="1">The sequence shown here is derived from an EMBL/GenBank/DDBJ whole genome shotgun (WGS) entry which is preliminary data.</text>
</comment>
<name>A0A4V4HVB7_9HELO</name>
<dbReference type="OrthoDB" id="3539335at2759"/>
<keyword evidence="2" id="KW-1185">Reference proteome</keyword>
<evidence type="ECO:0000313" key="1">
    <source>
        <dbReference type="EMBL" id="THV52666.1"/>
    </source>
</evidence>
<evidence type="ECO:0000313" key="2">
    <source>
        <dbReference type="Proteomes" id="UP000308671"/>
    </source>
</evidence>
<dbReference type="EMBL" id="PQXL01000072">
    <property type="protein sequence ID" value="THV52666.1"/>
    <property type="molecule type" value="Genomic_DNA"/>
</dbReference>
<organism evidence="1 2">
    <name type="scientific">Botrytis galanthina</name>
    <dbReference type="NCBI Taxonomy" id="278940"/>
    <lineage>
        <taxon>Eukaryota</taxon>
        <taxon>Fungi</taxon>
        <taxon>Dikarya</taxon>
        <taxon>Ascomycota</taxon>
        <taxon>Pezizomycotina</taxon>
        <taxon>Leotiomycetes</taxon>
        <taxon>Helotiales</taxon>
        <taxon>Sclerotiniaceae</taxon>
        <taxon>Botrytis</taxon>
    </lineage>
</organism>
<protein>
    <submittedName>
        <fullName evidence="1">Uncharacterized protein</fullName>
    </submittedName>
</protein>
<sequence length="119" mass="14023">MNRVPAFTSVRGSRDGKETTRRLSVIDDVENSVYLDQENRQAWLTWIVPFSNTVASNHQVGQIAYFETCQRPEQEQEEEQIEYEHNEAFMYDYASQYPSPIQTYPAYAMPYPHYPSWCV</sequence>
<accession>A0A4V4HVB7</accession>
<proteinExistence type="predicted"/>